<evidence type="ECO:0000256" key="1">
    <source>
        <dbReference type="ARBA" id="ARBA00011066"/>
    </source>
</evidence>
<dbReference type="EMBL" id="ADCP02000001">
    <property type="protein sequence ID" value="EFV44844.1"/>
    <property type="molecule type" value="Genomic_DNA"/>
</dbReference>
<evidence type="ECO:0000256" key="4">
    <source>
        <dbReference type="PIRNR" id="PIRNR000723"/>
    </source>
</evidence>
<keyword evidence="7" id="KW-1185">Reference proteome</keyword>
<accession>E5Y577</accession>
<keyword evidence="3 4" id="KW-0418">Kinase</keyword>
<dbReference type="GO" id="GO:0005829">
    <property type="term" value="C:cytosol"/>
    <property type="evidence" value="ECO:0007669"/>
    <property type="project" value="TreeGrafter"/>
</dbReference>
<dbReference type="SUPFAM" id="SSF53633">
    <property type="entry name" value="Carbamate kinase-like"/>
    <property type="match status" value="1"/>
</dbReference>
<dbReference type="PANTHER" id="PTHR30409:SF1">
    <property type="entry name" value="CARBAMATE KINASE-RELATED"/>
    <property type="match status" value="1"/>
</dbReference>
<gene>
    <name evidence="6" type="ORF">HMPREF0179_01340</name>
</gene>
<dbReference type="PANTHER" id="PTHR30409">
    <property type="entry name" value="CARBAMATE KINASE"/>
    <property type="match status" value="1"/>
</dbReference>
<dbReference type="OrthoDB" id="9766717at2"/>
<evidence type="ECO:0000313" key="6">
    <source>
        <dbReference type="EMBL" id="EFV44844.1"/>
    </source>
</evidence>
<dbReference type="STRING" id="563192.HMPREF0179_01340"/>
<dbReference type="eggNOG" id="COG0549">
    <property type="taxonomic scope" value="Bacteria"/>
</dbReference>
<dbReference type="CDD" id="cd04235">
    <property type="entry name" value="AAK_CK"/>
    <property type="match status" value="1"/>
</dbReference>
<dbReference type="InterPro" id="IPR003964">
    <property type="entry name" value="Carb_kinase"/>
</dbReference>
<dbReference type="FunFam" id="3.40.1160.10:FF:000007">
    <property type="entry name" value="Carbamate kinase"/>
    <property type="match status" value="1"/>
</dbReference>
<dbReference type="GeneID" id="78086468"/>
<reference evidence="6 7" key="2">
    <citation type="submission" date="2013-04" db="EMBL/GenBank/DDBJ databases">
        <title>The Genome Sequence of Bilophila wadsworthia 3_1_6.</title>
        <authorList>
            <consortium name="The Broad Institute Genomics Platform"/>
            <person name="Earl A."/>
            <person name="Ward D."/>
            <person name="Feldgarden M."/>
            <person name="Gevers D."/>
            <person name="Sibley C."/>
            <person name="Strauss J."/>
            <person name="Allen-Vercoe E."/>
            <person name="Walker B."/>
            <person name="Young S."/>
            <person name="Zeng Q."/>
            <person name="Gargeya S."/>
            <person name="Fitzgerald M."/>
            <person name="Haas B."/>
            <person name="Abouelleil A."/>
            <person name="Allen A.W."/>
            <person name="Alvarado L."/>
            <person name="Arachchi H.M."/>
            <person name="Berlin A.M."/>
            <person name="Chapman S.B."/>
            <person name="Gainer-Dewar J."/>
            <person name="Goldberg J."/>
            <person name="Griggs A."/>
            <person name="Gujja S."/>
            <person name="Hansen M."/>
            <person name="Howarth C."/>
            <person name="Imamovic A."/>
            <person name="Ireland A."/>
            <person name="Larimer J."/>
            <person name="McCowan C."/>
            <person name="Murphy C."/>
            <person name="Pearson M."/>
            <person name="Poon T.W."/>
            <person name="Priest M."/>
            <person name="Roberts A."/>
            <person name="Saif S."/>
            <person name="Shea T."/>
            <person name="Sisk P."/>
            <person name="Sykes S."/>
            <person name="Wortman J."/>
            <person name="Nusbaum C."/>
            <person name="Birren B."/>
        </authorList>
    </citation>
    <scope>NUCLEOTIDE SEQUENCE [LARGE SCALE GENOMIC DNA]</scope>
    <source>
        <strain evidence="6 7">3_1_6</strain>
    </source>
</reference>
<dbReference type="PRINTS" id="PR01469">
    <property type="entry name" value="CARBMTKINASE"/>
</dbReference>
<proteinExistence type="inferred from homology"/>
<comment type="similarity">
    <text evidence="1 4">Belongs to the carbamate kinase family.</text>
</comment>
<reference evidence="6 7" key="1">
    <citation type="submission" date="2010-10" db="EMBL/GenBank/DDBJ databases">
        <authorList>
            <consortium name="The Broad Institute Genome Sequencing Platform"/>
            <person name="Ward D."/>
            <person name="Earl A."/>
            <person name="Feldgarden M."/>
            <person name="Young S.K."/>
            <person name="Gargeya S."/>
            <person name="Zeng Q."/>
            <person name="Alvarado L."/>
            <person name="Berlin A."/>
            <person name="Bochicchio J."/>
            <person name="Chapman S.B."/>
            <person name="Chen Z."/>
            <person name="Freedman E."/>
            <person name="Gellesch M."/>
            <person name="Goldberg J."/>
            <person name="Griggs A."/>
            <person name="Gujja S."/>
            <person name="Heilman E."/>
            <person name="Heiman D."/>
            <person name="Howarth C."/>
            <person name="Mehta T."/>
            <person name="Neiman D."/>
            <person name="Pearson M."/>
            <person name="Roberts A."/>
            <person name="Saif S."/>
            <person name="Shea T."/>
            <person name="Shenoy N."/>
            <person name="Sisk P."/>
            <person name="Stolte C."/>
            <person name="Sykes S."/>
            <person name="White J."/>
            <person name="Yandava C."/>
            <person name="Allen-Vercoe E."/>
            <person name="Sibley C."/>
            <person name="Ambrose C.E."/>
            <person name="Strauss J."/>
            <person name="Daigneault M."/>
            <person name="Haas B."/>
            <person name="Nusbaum C."/>
            <person name="Birren B."/>
        </authorList>
    </citation>
    <scope>NUCLEOTIDE SEQUENCE [LARGE SCALE GENOMIC DNA]</scope>
    <source>
        <strain evidence="6 7">3_1_6</strain>
    </source>
</reference>
<dbReference type="NCBIfam" id="NF009007">
    <property type="entry name" value="PRK12352.1"/>
    <property type="match status" value="1"/>
</dbReference>
<name>E5Y577_BILW3</name>
<comment type="caution">
    <text evidence="6">The sequence shown here is derived from an EMBL/GenBank/DDBJ whole genome shotgun (WGS) entry which is preliminary data.</text>
</comment>
<organism evidence="6 7">
    <name type="scientific">Bilophila wadsworthia (strain 3_1_6)</name>
    <dbReference type="NCBI Taxonomy" id="563192"/>
    <lineage>
        <taxon>Bacteria</taxon>
        <taxon>Pseudomonadati</taxon>
        <taxon>Thermodesulfobacteriota</taxon>
        <taxon>Desulfovibrionia</taxon>
        <taxon>Desulfovibrionales</taxon>
        <taxon>Desulfovibrionaceae</taxon>
        <taxon>Bilophila</taxon>
    </lineage>
</organism>
<evidence type="ECO:0000256" key="3">
    <source>
        <dbReference type="ARBA" id="ARBA00022777"/>
    </source>
</evidence>
<dbReference type="AlphaFoldDB" id="E5Y577"/>
<keyword evidence="2 4" id="KW-0808">Transferase</keyword>
<dbReference type="HOGENOM" id="CLU_076278_0_0_7"/>
<dbReference type="RefSeq" id="WP_005026438.1">
    <property type="nucleotide sequence ID" value="NZ_KE150238.1"/>
</dbReference>
<dbReference type="Gene3D" id="3.40.1160.10">
    <property type="entry name" value="Acetylglutamate kinase-like"/>
    <property type="match status" value="1"/>
</dbReference>
<dbReference type="Proteomes" id="UP000006034">
    <property type="component" value="Unassembled WGS sequence"/>
</dbReference>
<evidence type="ECO:0000256" key="2">
    <source>
        <dbReference type="ARBA" id="ARBA00022679"/>
    </source>
</evidence>
<evidence type="ECO:0000313" key="7">
    <source>
        <dbReference type="Proteomes" id="UP000006034"/>
    </source>
</evidence>
<sequence length="317" mass="34017">MPTRKVAVIAIGGNSLILSKDAQTVQDQYRALCVTGKHIVSLVELGYQVVVTYGNGPQVGFLLWRSEVAHATSGLHGLPLVTCVADTQGGIGYQIQQTLKNEFLRRGLCEDSIAVLTQVVVDKDDPGFRNPTKPVGEFYPPERAEVLRRENPSWVLREDAGRGFRRYVPSPRPLEIVEEAGLRTLLASGLHLIAGGGGGIPVFRTEGGYEGVDAVVDKDLTSCLLAKRIKSDLFVISTAVSNVAIHFGTPEQENISRMTVAEAMACVEAGYFAPGSMLPKVLAAVDFVRATGKEAIITSPENVRAAVVEGKGTHIVP</sequence>
<dbReference type="PIRSF" id="PIRSF000723">
    <property type="entry name" value="Carbamate_kin"/>
    <property type="match status" value="1"/>
</dbReference>
<dbReference type="Pfam" id="PF00696">
    <property type="entry name" value="AA_kinase"/>
    <property type="match status" value="1"/>
</dbReference>
<dbReference type="GO" id="GO:0019546">
    <property type="term" value="P:L-arginine deiminase pathway"/>
    <property type="evidence" value="ECO:0007669"/>
    <property type="project" value="TreeGrafter"/>
</dbReference>
<evidence type="ECO:0000259" key="5">
    <source>
        <dbReference type="Pfam" id="PF00696"/>
    </source>
</evidence>
<dbReference type="GO" id="GO:0008804">
    <property type="term" value="F:carbamate kinase activity"/>
    <property type="evidence" value="ECO:0007669"/>
    <property type="project" value="InterPro"/>
</dbReference>
<dbReference type="InterPro" id="IPR001048">
    <property type="entry name" value="Asp/Glu/Uridylate_kinase"/>
</dbReference>
<dbReference type="InterPro" id="IPR036393">
    <property type="entry name" value="AceGlu_kinase-like_sf"/>
</dbReference>
<feature type="domain" description="Aspartate/glutamate/uridylate kinase" evidence="5">
    <location>
        <begin position="5"/>
        <end position="299"/>
    </location>
</feature>
<protein>
    <recommendedName>
        <fullName evidence="4">Carbamate kinase</fullName>
    </recommendedName>
</protein>